<accession>A0A1F7WPG8</accession>
<proteinExistence type="predicted"/>
<keyword evidence="1" id="KW-0812">Transmembrane</keyword>
<organism evidence="2 3">
    <name type="scientific">Candidatus Wallbacteria bacterium GWC2_49_35</name>
    <dbReference type="NCBI Taxonomy" id="1817813"/>
    <lineage>
        <taxon>Bacteria</taxon>
        <taxon>Candidatus Walliibacteriota</taxon>
    </lineage>
</organism>
<feature type="transmembrane region" description="Helical" evidence="1">
    <location>
        <begin position="23"/>
        <end position="41"/>
    </location>
</feature>
<evidence type="ECO:0000256" key="1">
    <source>
        <dbReference type="SAM" id="Phobius"/>
    </source>
</evidence>
<dbReference type="STRING" id="1817813.A2008_02160"/>
<keyword evidence="1" id="KW-1133">Transmembrane helix</keyword>
<evidence type="ECO:0000313" key="2">
    <source>
        <dbReference type="EMBL" id="OGM04722.1"/>
    </source>
</evidence>
<dbReference type="Proteomes" id="UP000178735">
    <property type="component" value="Unassembled WGS sequence"/>
</dbReference>
<evidence type="ECO:0008006" key="4">
    <source>
        <dbReference type="Google" id="ProtNLM"/>
    </source>
</evidence>
<dbReference type="AlphaFoldDB" id="A0A1F7WPG8"/>
<name>A0A1F7WPG8_9BACT</name>
<evidence type="ECO:0000313" key="3">
    <source>
        <dbReference type="Proteomes" id="UP000178735"/>
    </source>
</evidence>
<feature type="transmembrane region" description="Helical" evidence="1">
    <location>
        <begin position="48"/>
        <end position="67"/>
    </location>
</feature>
<keyword evidence="1" id="KW-0472">Membrane</keyword>
<sequence length="70" mass="7809">MLNSLASVYHPGGYPLQTIGGESLKLLAIFTVIFVVGIFYIKNRVYRTLISLSYFVSFAVLLYLYAIGRG</sequence>
<reference evidence="2 3" key="1">
    <citation type="journal article" date="2016" name="Nat. Commun.">
        <title>Thousands of microbial genomes shed light on interconnected biogeochemical processes in an aquifer system.</title>
        <authorList>
            <person name="Anantharaman K."/>
            <person name="Brown C.T."/>
            <person name="Hug L.A."/>
            <person name="Sharon I."/>
            <person name="Castelle C.J."/>
            <person name="Probst A.J."/>
            <person name="Thomas B.C."/>
            <person name="Singh A."/>
            <person name="Wilkins M.J."/>
            <person name="Karaoz U."/>
            <person name="Brodie E.L."/>
            <person name="Williams K.H."/>
            <person name="Hubbard S.S."/>
            <person name="Banfield J.F."/>
        </authorList>
    </citation>
    <scope>NUCLEOTIDE SEQUENCE [LARGE SCALE GENOMIC DNA]</scope>
</reference>
<dbReference type="EMBL" id="MGFH01000137">
    <property type="protein sequence ID" value="OGM04722.1"/>
    <property type="molecule type" value="Genomic_DNA"/>
</dbReference>
<protein>
    <recommendedName>
        <fullName evidence="4">DUF5658 domain-containing protein</fullName>
    </recommendedName>
</protein>
<gene>
    <name evidence="2" type="ORF">A2008_02160</name>
</gene>
<comment type="caution">
    <text evidence="2">The sequence shown here is derived from an EMBL/GenBank/DDBJ whole genome shotgun (WGS) entry which is preliminary data.</text>
</comment>